<name>A0ABD3GHI6_9MARC</name>
<proteinExistence type="predicted"/>
<dbReference type="InterPro" id="IPR036691">
    <property type="entry name" value="Endo/exonu/phosph_ase_sf"/>
</dbReference>
<comment type="caution">
    <text evidence="2">The sequence shown here is derived from an EMBL/GenBank/DDBJ whole genome shotgun (WGS) entry which is preliminary data.</text>
</comment>
<sequence length="389" mass="43943">MPYNTLKVLSWNTRGFGTEGRRRIVRDFIKRAYKDIDIIALQELKVTDRRRLEMSLRALMPEGRIVVDYTPSGKRGCALLISSKLRVSEVGTSQFGGAAWATVHAASGSIRVASLHAPNSKEERQVYWNWWDHQVDGEDWLIAGDFNNVELQEDSKGKSALMRGAEERAWKRFTYRTDMVDAYLAPTKIEGGLYTRLAFSLGKVTLLARKAHRHTVDPTSSSGVYTLIPGINKGGIQELERISRQFLWGWTDTGKGKKSLLAWEVFSKPKKEGGLGWGQLQTMVEWEKADVIRTFRLLKRANFSTGLLLQNGDGSRSSFLQFLEESNVPIMPQESQLLLKLDREFPPRMARNIALHESDGWIWEGPALHIASTWTPPTPAATGDDMGRH</sequence>
<evidence type="ECO:0000313" key="2">
    <source>
        <dbReference type="EMBL" id="KAL3677366.1"/>
    </source>
</evidence>
<organism evidence="2 3">
    <name type="scientific">Riccia sorocarpa</name>
    <dbReference type="NCBI Taxonomy" id="122646"/>
    <lineage>
        <taxon>Eukaryota</taxon>
        <taxon>Viridiplantae</taxon>
        <taxon>Streptophyta</taxon>
        <taxon>Embryophyta</taxon>
        <taxon>Marchantiophyta</taxon>
        <taxon>Marchantiopsida</taxon>
        <taxon>Marchantiidae</taxon>
        <taxon>Marchantiales</taxon>
        <taxon>Ricciaceae</taxon>
        <taxon>Riccia</taxon>
    </lineage>
</organism>
<dbReference type="Proteomes" id="UP001633002">
    <property type="component" value="Unassembled WGS sequence"/>
</dbReference>
<reference evidence="2 3" key="1">
    <citation type="submission" date="2024-09" db="EMBL/GenBank/DDBJ databases">
        <title>Chromosome-scale assembly of Riccia sorocarpa.</title>
        <authorList>
            <person name="Paukszto L."/>
        </authorList>
    </citation>
    <scope>NUCLEOTIDE SEQUENCE [LARGE SCALE GENOMIC DNA]</scope>
    <source>
        <strain evidence="2">LP-2024</strain>
        <tissue evidence="2">Aerial parts of the thallus</tissue>
    </source>
</reference>
<keyword evidence="3" id="KW-1185">Reference proteome</keyword>
<dbReference type="Gene3D" id="3.60.10.10">
    <property type="entry name" value="Endonuclease/exonuclease/phosphatase"/>
    <property type="match status" value="1"/>
</dbReference>
<protein>
    <recommendedName>
        <fullName evidence="1">Endonuclease/exonuclease/phosphatase domain-containing protein</fullName>
    </recommendedName>
</protein>
<dbReference type="Pfam" id="PF03372">
    <property type="entry name" value="Exo_endo_phos"/>
    <property type="match status" value="1"/>
</dbReference>
<accession>A0ABD3GHI6</accession>
<dbReference type="InterPro" id="IPR005135">
    <property type="entry name" value="Endo/exonuclease/phosphatase"/>
</dbReference>
<dbReference type="EMBL" id="JBJQOH010000008">
    <property type="protein sequence ID" value="KAL3677366.1"/>
    <property type="molecule type" value="Genomic_DNA"/>
</dbReference>
<feature type="domain" description="Endonuclease/exonuclease/phosphatase" evidence="1">
    <location>
        <begin position="9"/>
        <end position="149"/>
    </location>
</feature>
<dbReference type="AlphaFoldDB" id="A0ABD3GHI6"/>
<gene>
    <name evidence="2" type="ORF">R1sor_027314</name>
</gene>
<dbReference type="SUPFAM" id="SSF56219">
    <property type="entry name" value="DNase I-like"/>
    <property type="match status" value="1"/>
</dbReference>
<evidence type="ECO:0000259" key="1">
    <source>
        <dbReference type="Pfam" id="PF03372"/>
    </source>
</evidence>
<evidence type="ECO:0000313" key="3">
    <source>
        <dbReference type="Proteomes" id="UP001633002"/>
    </source>
</evidence>